<organism evidence="1 2">
    <name type="scientific">Prevotella communis</name>
    <dbReference type="NCBI Taxonomy" id="2913614"/>
    <lineage>
        <taxon>Bacteria</taxon>
        <taxon>Pseudomonadati</taxon>
        <taxon>Bacteroidota</taxon>
        <taxon>Bacteroidia</taxon>
        <taxon>Bacteroidales</taxon>
        <taxon>Prevotellaceae</taxon>
        <taxon>Prevotella</taxon>
    </lineage>
</organism>
<proteinExistence type="predicted"/>
<gene>
    <name evidence="1" type="ORF">SAMN04487901_11011</name>
</gene>
<dbReference type="STRING" id="645274.SAMN04487901_11011"/>
<protein>
    <submittedName>
        <fullName evidence="1">Uncharacterized protein</fullName>
    </submittedName>
</protein>
<dbReference type="EMBL" id="FNCQ01000010">
    <property type="protein sequence ID" value="SDG80584.1"/>
    <property type="molecule type" value="Genomic_DNA"/>
</dbReference>
<dbReference type="Proteomes" id="UP000198779">
    <property type="component" value="Unassembled WGS sequence"/>
</dbReference>
<reference evidence="2" key="1">
    <citation type="submission" date="2016-10" db="EMBL/GenBank/DDBJ databases">
        <authorList>
            <person name="Varghese N."/>
            <person name="Submissions S."/>
        </authorList>
    </citation>
    <scope>NUCLEOTIDE SEQUENCE [LARGE SCALE GENOMIC DNA]</scope>
    <source>
        <strain evidence="2">BP1-148</strain>
    </source>
</reference>
<sequence>MRQSSLFRIIFLALLMMHIVLIQAQTLQVELSPDKSKVDRSVNNGTATIFFDSNVEDLSIVCTDQNPDELIQKIGTKFWVMHINPKKDIELDSVCYRSFLLNSPLSAEYQLTTPDIGYNQVLYYTVILPNQFPTSLSVEYLFTKSGKHGIRISFGKRIGGYFSYKWGKYEPSGNNVDNITTDGDLSHAKLLGKIRTSITGGLRLGILKSTKYKFGLYMLAGGGYGEYGRQWVNPTRLENNIYFYSDYIKGFDGEIALQCVLKNWLTLSVGGDVILGNGRVSVDYQLGVGIDLNLDKLLIKR</sequence>
<accession>A0A1G7X8V9</accession>
<evidence type="ECO:0000313" key="2">
    <source>
        <dbReference type="Proteomes" id="UP000198779"/>
    </source>
</evidence>
<evidence type="ECO:0000313" key="1">
    <source>
        <dbReference type="EMBL" id="SDG80584.1"/>
    </source>
</evidence>
<dbReference type="RefSeq" id="WP_143010134.1">
    <property type="nucleotide sequence ID" value="NZ_FNCQ01000010.1"/>
</dbReference>
<dbReference type="AlphaFoldDB" id="A0A1G7X8V9"/>
<name>A0A1G7X8V9_9BACT</name>
<keyword evidence="2" id="KW-1185">Reference proteome</keyword>